<organism evidence="2">
    <name type="scientific">Timema poppense</name>
    <name type="common">Walking stick</name>
    <dbReference type="NCBI Taxonomy" id="170557"/>
    <lineage>
        <taxon>Eukaryota</taxon>
        <taxon>Metazoa</taxon>
        <taxon>Ecdysozoa</taxon>
        <taxon>Arthropoda</taxon>
        <taxon>Hexapoda</taxon>
        <taxon>Insecta</taxon>
        <taxon>Pterygota</taxon>
        <taxon>Neoptera</taxon>
        <taxon>Polyneoptera</taxon>
        <taxon>Phasmatodea</taxon>
        <taxon>Timematodea</taxon>
        <taxon>Timematoidea</taxon>
        <taxon>Timematidae</taxon>
        <taxon>Timema</taxon>
    </lineage>
</organism>
<dbReference type="EMBL" id="OD003051">
    <property type="protein sequence ID" value="CAD7406919.1"/>
    <property type="molecule type" value="Genomic_DNA"/>
</dbReference>
<feature type="compositionally biased region" description="Acidic residues" evidence="1">
    <location>
        <begin position="30"/>
        <end position="40"/>
    </location>
</feature>
<feature type="compositionally biased region" description="Low complexity" evidence="1">
    <location>
        <begin position="1085"/>
        <end position="1094"/>
    </location>
</feature>
<proteinExistence type="predicted"/>
<name>A0A7R9H3U7_TIMPO</name>
<feature type="region of interest" description="Disordered" evidence="1">
    <location>
        <begin position="1"/>
        <end position="58"/>
    </location>
</feature>
<feature type="region of interest" description="Disordered" evidence="1">
    <location>
        <begin position="1081"/>
        <end position="1129"/>
    </location>
</feature>
<feature type="region of interest" description="Disordered" evidence="1">
    <location>
        <begin position="1233"/>
        <end position="1282"/>
    </location>
</feature>
<feature type="compositionally biased region" description="Pro residues" evidence="1">
    <location>
        <begin position="203"/>
        <end position="212"/>
    </location>
</feature>
<feature type="region of interest" description="Disordered" evidence="1">
    <location>
        <begin position="85"/>
        <end position="121"/>
    </location>
</feature>
<feature type="compositionally biased region" description="Low complexity" evidence="1">
    <location>
        <begin position="1"/>
        <end position="22"/>
    </location>
</feature>
<feature type="compositionally biased region" description="Low complexity" evidence="1">
    <location>
        <begin position="1112"/>
        <end position="1129"/>
    </location>
</feature>
<feature type="region of interest" description="Disordered" evidence="1">
    <location>
        <begin position="401"/>
        <end position="421"/>
    </location>
</feature>
<sequence>MPILSVQSSPSSSFLTRSYSSSRTFHTFSGEDDSQDDDMTSETGGVIPGGKPNKKKHYKDDPGIFRRFFRFLFHWCCRGKVQDEETARPLLSESPDEVSEDDSGSGSETIVSSDGHSPLATIENIPSERSTSLISVTPTLSPKVSPIFKHITSTQNDPMSSTDTPRTVVITKSKIHHPEKPISTLQLPVGSHLPTPQINLNVPSPPSAPSYPPSTIILPSSRKPALGSTFPSSPPKDKPGDPESRTKPKVKSMISPRDKTVRWVAAPKLVLQAGILKRSRGTYYGQSEGSSSSLSVFEQPRIGKDLNKMYTNDSEGLLKHEFGELKQLPVIKRTEEWVEMSRQMLIHGVSSTDEGFETHPGPSREFSDYLATSWRSSVDVSYDDSSSDIGRLAPIDTYFKRHPTNPDIPSSKQDANDDTLSEVSETTLEKQLAPQNKSQIHQVKMKLARDVTPPKQPSTLSSMFTNIQTFFSRNMRKPSYERVLALILIEITLPLVPFGLPQVYYTSCTLPRWALRSTWDFTPEYAQQRQAPPYPLPGEALYGCWCVLATKLRFSLFLPPLAVELLNPPLLSPSVPNMSILTTKLSTTRLTLLFHSHFCRGTPSPRWYHRAEGQPPFFVLTLRAYQPQYNSLVSKVVDHTYATPFSLIRRYNGHTPRTALIASIVTVRVFPVTSSMCVVKFLFSSKVTPRYLTIWILLKDFLPTFMVIEQLGKRSPQTLLKSIKERKIWSENFCGSDSMMKEPILDVETEDGQSEDIVSQSELTDAESLSSQVVKEHTTCNKKTSICSVEVDEPDSLSTRNEVETEEAESFLKLLDQVTRVPSLETVSLPLVEDSWQASGQRKISKSFDENYKNTIDKPKSSTSGQHLLMSADTFLTESRDETSVLTSELESVSSQKDDQVSPQIMSVLSLSEPFEYGANYHNVGSTIEDVTSLEEENSDTGGDQHSSETRIREIQCVANQGHHISQPSSLSNSPTPWPYLPSNTRTYTDFSLNSFENRQNTRRIRPLYNYNELAYQSHDAYSDLVDELKVQLQKRKTCDETSGLSKKTQNEVSKEEIKPEQAAMLHTSFKVTPPKIKYLDETSSDSSSENVSSHLNIHTGDDTQTTSGYKQASSHIQQQSSHTHSVVQKPLNSDKIFSQQRLDSINTLFKRASTSSQRLFQRPTVPILMTSMHETSSSLRSAFPVSSLDEPEYHHTHQTTDAFCIHHGQSLMQQSNMPTFQREQPFSQYYSNDPVVQDTENSRNDPHLQDMDRETSQTDPHFQDKDNDQYNPHLQGGDNLEERDDNILSSLHRGVTQRGQICDTLYGHINTTNENSELLVETSERPAELSCTMCHSAATSNISFLKDPSDSPHIRYSSKDSRVMFVVTPRQEYLSRRRGQTYSRSPRSPRILDSMVTSLSVVQEEEGEDSQESSH</sequence>
<protein>
    <submittedName>
        <fullName evidence="2">Uncharacterized protein</fullName>
    </submittedName>
</protein>
<evidence type="ECO:0000313" key="2">
    <source>
        <dbReference type="EMBL" id="CAD7406919.1"/>
    </source>
</evidence>
<accession>A0A7R9H3U7</accession>
<feature type="compositionally biased region" description="Acidic residues" evidence="1">
    <location>
        <begin position="94"/>
        <end position="103"/>
    </location>
</feature>
<feature type="compositionally biased region" description="Basic and acidic residues" evidence="1">
    <location>
        <begin position="235"/>
        <end position="246"/>
    </location>
</feature>
<gene>
    <name evidence="2" type="ORF">TPSB3V08_LOCUS5644</name>
</gene>
<feature type="compositionally biased region" description="Basic and acidic residues" evidence="1">
    <location>
        <begin position="1241"/>
        <end position="1269"/>
    </location>
</feature>
<feature type="region of interest" description="Disordered" evidence="1">
    <location>
        <begin position="1375"/>
        <end position="1394"/>
    </location>
</feature>
<feature type="region of interest" description="Disordered" evidence="1">
    <location>
        <begin position="196"/>
        <end position="255"/>
    </location>
</feature>
<evidence type="ECO:0000256" key="1">
    <source>
        <dbReference type="SAM" id="MobiDB-lite"/>
    </source>
</evidence>
<reference evidence="2" key="1">
    <citation type="submission" date="2020-11" db="EMBL/GenBank/DDBJ databases">
        <authorList>
            <person name="Tran Van P."/>
        </authorList>
    </citation>
    <scope>NUCLEOTIDE SEQUENCE</scope>
</reference>